<evidence type="ECO:0000256" key="6">
    <source>
        <dbReference type="ARBA" id="ARBA00022840"/>
    </source>
</evidence>
<feature type="domain" description="ABC transporter" evidence="8">
    <location>
        <begin position="14"/>
        <end position="261"/>
    </location>
</feature>
<dbReference type="STRING" id="1089455.MOPEL_071_00310"/>
<dbReference type="PROSITE" id="PS00211">
    <property type="entry name" value="ABC_TRANSPORTER_1"/>
    <property type="match status" value="1"/>
</dbReference>
<proteinExistence type="inferred from homology"/>
<protein>
    <submittedName>
        <fullName evidence="9">Peptide ABC transporter ATP-binding protein</fullName>
    </submittedName>
</protein>
<dbReference type="CDD" id="cd03257">
    <property type="entry name" value="ABC_NikE_OppD_transporters"/>
    <property type="match status" value="1"/>
</dbReference>
<keyword evidence="10" id="KW-1185">Reference proteome</keyword>
<dbReference type="PANTHER" id="PTHR43297:SF2">
    <property type="entry name" value="DIPEPTIDE TRANSPORT ATP-BINDING PROTEIN DPPD"/>
    <property type="match status" value="1"/>
</dbReference>
<dbReference type="RefSeq" id="WP_009482214.1">
    <property type="nucleotide sequence ID" value="NZ_BAFE01000051.1"/>
</dbReference>
<dbReference type="InterPro" id="IPR003439">
    <property type="entry name" value="ABC_transporter-like_ATP-bd"/>
</dbReference>
<dbReference type="GO" id="GO:0015833">
    <property type="term" value="P:peptide transport"/>
    <property type="evidence" value="ECO:0007669"/>
    <property type="project" value="InterPro"/>
</dbReference>
<dbReference type="GO" id="GO:0005886">
    <property type="term" value="C:plasma membrane"/>
    <property type="evidence" value="ECO:0007669"/>
    <property type="project" value="UniProtKB-SubCell"/>
</dbReference>
<sequence length="334" mass="34776">MPDPAPTASPALTVEGLSVAFRSGRGEVRAVDDVSLGVDGGRVLGVVGESGSGKSTLALATMGLLPDTARVDGHVRVGGIDMVTADEPQRERVRGGDIAMVFQDATAALNPFRTVGAQIAAAHRLRHGVSRRAAHARAVETLALVGMSNPRAQADQYPHELSGGMRQRAMIATAIVNEPRVLIADEPTTALDVTVQAQVLDVLNDLVRQMHMAMVLITHDLGVVAQTADDVLVMYAGQVAEVGGTTDLFARPAHPYTRGLHAATPDMDAPPARLAAIPGVPASGADRPSGCPFHPRCPLQPTVGEACLVRRPALTPRPGVAPHLAACHATQEPA</sequence>
<reference evidence="9 10" key="1">
    <citation type="submission" date="2012-02" db="EMBL/GenBank/DDBJ databases">
        <title>Whole genome shotgun sequence of Mobilicoccus pelagius NBRC 104925.</title>
        <authorList>
            <person name="Yoshida Y."/>
            <person name="Hosoyama A."/>
            <person name="Tsuchikane K."/>
            <person name="Katsumata H."/>
            <person name="Yamazaki S."/>
            <person name="Fujita N."/>
        </authorList>
    </citation>
    <scope>NUCLEOTIDE SEQUENCE [LARGE SCALE GENOMIC DNA]</scope>
    <source>
        <strain evidence="9 10">NBRC 104925</strain>
    </source>
</reference>
<organism evidence="9 10">
    <name type="scientific">Mobilicoccus pelagius NBRC 104925</name>
    <dbReference type="NCBI Taxonomy" id="1089455"/>
    <lineage>
        <taxon>Bacteria</taxon>
        <taxon>Bacillati</taxon>
        <taxon>Actinomycetota</taxon>
        <taxon>Actinomycetes</taxon>
        <taxon>Micrococcales</taxon>
        <taxon>Dermatophilaceae</taxon>
        <taxon>Mobilicoccus</taxon>
    </lineage>
</organism>
<dbReference type="Pfam" id="PF08352">
    <property type="entry name" value="oligo_HPY"/>
    <property type="match status" value="1"/>
</dbReference>
<dbReference type="SUPFAM" id="SSF52540">
    <property type="entry name" value="P-loop containing nucleoside triphosphate hydrolases"/>
    <property type="match status" value="1"/>
</dbReference>
<dbReference type="NCBIfam" id="TIGR01727">
    <property type="entry name" value="oligo_HPY"/>
    <property type="match status" value="1"/>
</dbReference>
<dbReference type="AlphaFoldDB" id="H5URF8"/>
<dbReference type="SMART" id="SM00382">
    <property type="entry name" value="AAA"/>
    <property type="match status" value="1"/>
</dbReference>
<keyword evidence="6 9" id="KW-0067">ATP-binding</keyword>
<evidence type="ECO:0000256" key="1">
    <source>
        <dbReference type="ARBA" id="ARBA00004202"/>
    </source>
</evidence>
<dbReference type="FunFam" id="3.40.50.300:FF:000016">
    <property type="entry name" value="Oligopeptide ABC transporter ATP-binding component"/>
    <property type="match status" value="1"/>
</dbReference>
<evidence type="ECO:0000313" key="9">
    <source>
        <dbReference type="EMBL" id="GAB48316.1"/>
    </source>
</evidence>
<evidence type="ECO:0000256" key="2">
    <source>
        <dbReference type="ARBA" id="ARBA00005417"/>
    </source>
</evidence>
<evidence type="ECO:0000259" key="8">
    <source>
        <dbReference type="PROSITE" id="PS50893"/>
    </source>
</evidence>
<keyword evidence="3" id="KW-0813">Transport</keyword>
<dbReference type="GO" id="GO:0016887">
    <property type="term" value="F:ATP hydrolysis activity"/>
    <property type="evidence" value="ECO:0007669"/>
    <property type="project" value="InterPro"/>
</dbReference>
<keyword evidence="5" id="KW-0547">Nucleotide-binding</keyword>
<dbReference type="InterPro" id="IPR013563">
    <property type="entry name" value="Oligopep_ABC_C"/>
</dbReference>
<dbReference type="Proteomes" id="UP000004367">
    <property type="component" value="Unassembled WGS sequence"/>
</dbReference>
<dbReference type="OrthoDB" id="8481147at2"/>
<comment type="caution">
    <text evidence="9">The sequence shown here is derived from an EMBL/GenBank/DDBJ whole genome shotgun (WGS) entry which is preliminary data.</text>
</comment>
<evidence type="ECO:0000313" key="10">
    <source>
        <dbReference type="Proteomes" id="UP000004367"/>
    </source>
</evidence>
<gene>
    <name evidence="9" type="primary">bldKD</name>
    <name evidence="9" type="ORF">MOPEL_071_00310</name>
</gene>
<keyword evidence="4" id="KW-1003">Cell membrane</keyword>
<name>H5URF8_9MICO</name>
<dbReference type="Gene3D" id="3.40.50.300">
    <property type="entry name" value="P-loop containing nucleotide triphosphate hydrolases"/>
    <property type="match status" value="1"/>
</dbReference>
<dbReference type="InterPro" id="IPR050388">
    <property type="entry name" value="ABC_Ni/Peptide_Import"/>
</dbReference>
<evidence type="ECO:0000256" key="5">
    <source>
        <dbReference type="ARBA" id="ARBA00022741"/>
    </source>
</evidence>
<accession>H5URF8</accession>
<dbReference type="PROSITE" id="PS50893">
    <property type="entry name" value="ABC_TRANSPORTER_2"/>
    <property type="match status" value="1"/>
</dbReference>
<keyword evidence="7" id="KW-0472">Membrane</keyword>
<evidence type="ECO:0000256" key="7">
    <source>
        <dbReference type="ARBA" id="ARBA00023136"/>
    </source>
</evidence>
<dbReference type="PANTHER" id="PTHR43297">
    <property type="entry name" value="OLIGOPEPTIDE TRANSPORT ATP-BINDING PROTEIN APPD"/>
    <property type="match status" value="1"/>
</dbReference>
<dbReference type="GO" id="GO:0005524">
    <property type="term" value="F:ATP binding"/>
    <property type="evidence" value="ECO:0007669"/>
    <property type="project" value="UniProtKB-KW"/>
</dbReference>
<evidence type="ECO:0000256" key="3">
    <source>
        <dbReference type="ARBA" id="ARBA00022448"/>
    </source>
</evidence>
<dbReference type="Pfam" id="PF00005">
    <property type="entry name" value="ABC_tran"/>
    <property type="match status" value="1"/>
</dbReference>
<dbReference type="InterPro" id="IPR003593">
    <property type="entry name" value="AAA+_ATPase"/>
</dbReference>
<comment type="subcellular location">
    <subcellularLocation>
        <location evidence="1">Cell membrane</location>
        <topology evidence="1">Peripheral membrane protein</topology>
    </subcellularLocation>
</comment>
<dbReference type="eggNOG" id="COG0444">
    <property type="taxonomic scope" value="Bacteria"/>
</dbReference>
<dbReference type="EMBL" id="BAFE01000051">
    <property type="protein sequence ID" value="GAB48316.1"/>
    <property type="molecule type" value="Genomic_DNA"/>
</dbReference>
<evidence type="ECO:0000256" key="4">
    <source>
        <dbReference type="ARBA" id="ARBA00022475"/>
    </source>
</evidence>
<dbReference type="InterPro" id="IPR027417">
    <property type="entry name" value="P-loop_NTPase"/>
</dbReference>
<comment type="similarity">
    <text evidence="2">Belongs to the ABC transporter superfamily.</text>
</comment>
<dbReference type="InterPro" id="IPR017871">
    <property type="entry name" value="ABC_transporter-like_CS"/>
</dbReference>